<feature type="domain" description="NAD-dependent epimerase/dehydratase" evidence="3">
    <location>
        <begin position="21"/>
        <end position="286"/>
    </location>
</feature>
<reference evidence="4" key="1">
    <citation type="submission" date="2022-10" db="EMBL/GenBank/DDBJ databases">
        <title>Culturing micro-colonial fungi from biological soil crusts in the Mojave desert and describing Neophaeococcomyces mojavensis, and introducing the new genera and species Taxawa tesnikishii.</title>
        <authorList>
            <person name="Kurbessoian T."/>
            <person name="Stajich J.E."/>
        </authorList>
    </citation>
    <scope>NUCLEOTIDE SEQUENCE</scope>
    <source>
        <strain evidence="4">TK_35</strain>
    </source>
</reference>
<dbReference type="InterPro" id="IPR036291">
    <property type="entry name" value="NAD(P)-bd_dom_sf"/>
</dbReference>
<evidence type="ECO:0000259" key="3">
    <source>
        <dbReference type="Pfam" id="PF01370"/>
    </source>
</evidence>
<proteinExistence type="inferred from homology"/>
<dbReference type="AlphaFoldDB" id="A0AA39CYP1"/>
<keyword evidence="5" id="KW-1185">Reference proteome</keyword>
<accession>A0AA39CYP1</accession>
<dbReference type="Proteomes" id="UP001172681">
    <property type="component" value="Unassembled WGS sequence"/>
</dbReference>
<dbReference type="PANTHER" id="PTHR10366:SF564">
    <property type="entry name" value="STEROL-4-ALPHA-CARBOXYLATE 3-DEHYDROGENASE, DECARBOXYLATING"/>
    <property type="match status" value="1"/>
</dbReference>
<sequence length="405" mass="43527">MPHALSPPASSSPPSTSALLVLVTGANGFIASHTIHQLLENGYRVLGTVRDESKAQSVLKTHSALTPDLIKNLEVAIVSDITAPDAYNDLFAEHKPSAVLHMASPFAYNTTEFEATLLRPAVRGTEAIFSAAAKAPSVRRIVHTNSFACIYDASLGLRPGYTYTARDWCPLAYEDGVRASSPQIAYRASKAVAERSAWGAVGSQQNIVTGAGRACGYDLISLCPAMVFGPYLPTLHSMPASIEELNTSNKLIWDVVSAGKDGQVPPTRGPVWIDVRDVAEAHVRSISLDLTVHQNPRTGMSDGKRQRFLLAKGVYCSQEIADVSRSALQVGSEGQEPHAPAHRSSYLERIPVGKPGAREAQSHFGVDASVEEKLLTGKQGGWRDLSETLSELIPQLFQIEAHGTK</sequence>
<keyword evidence="1" id="KW-0560">Oxidoreductase</keyword>
<comment type="caution">
    <text evidence="4">The sequence shown here is derived from an EMBL/GenBank/DDBJ whole genome shotgun (WGS) entry which is preliminary data.</text>
</comment>
<dbReference type="SUPFAM" id="SSF51735">
    <property type="entry name" value="NAD(P)-binding Rossmann-fold domains"/>
    <property type="match status" value="1"/>
</dbReference>
<dbReference type="Pfam" id="PF01370">
    <property type="entry name" value="Epimerase"/>
    <property type="match status" value="1"/>
</dbReference>
<evidence type="ECO:0000256" key="2">
    <source>
        <dbReference type="ARBA" id="ARBA00023445"/>
    </source>
</evidence>
<dbReference type="PANTHER" id="PTHR10366">
    <property type="entry name" value="NAD DEPENDENT EPIMERASE/DEHYDRATASE"/>
    <property type="match status" value="1"/>
</dbReference>
<dbReference type="EMBL" id="JAPDRN010000031">
    <property type="protein sequence ID" value="KAJ9636051.1"/>
    <property type="molecule type" value="Genomic_DNA"/>
</dbReference>
<dbReference type="InterPro" id="IPR001509">
    <property type="entry name" value="Epimerase_deHydtase"/>
</dbReference>
<protein>
    <recommendedName>
        <fullName evidence="3">NAD-dependent epimerase/dehydratase domain-containing protein</fullName>
    </recommendedName>
</protein>
<dbReference type="InterPro" id="IPR050425">
    <property type="entry name" value="NAD(P)_dehydrat-like"/>
</dbReference>
<evidence type="ECO:0000256" key="1">
    <source>
        <dbReference type="ARBA" id="ARBA00023002"/>
    </source>
</evidence>
<comment type="similarity">
    <text evidence="2">Belongs to the NAD(P)-dependent epimerase/dehydratase family. Dihydroflavonol-4-reductase subfamily.</text>
</comment>
<dbReference type="GO" id="GO:0016616">
    <property type="term" value="F:oxidoreductase activity, acting on the CH-OH group of donors, NAD or NADP as acceptor"/>
    <property type="evidence" value="ECO:0007669"/>
    <property type="project" value="TreeGrafter"/>
</dbReference>
<evidence type="ECO:0000313" key="4">
    <source>
        <dbReference type="EMBL" id="KAJ9636051.1"/>
    </source>
</evidence>
<gene>
    <name evidence="4" type="ORF">H2204_005548</name>
</gene>
<name>A0AA39CYP1_9EURO</name>
<organism evidence="4 5">
    <name type="scientific">Knufia peltigerae</name>
    <dbReference type="NCBI Taxonomy" id="1002370"/>
    <lineage>
        <taxon>Eukaryota</taxon>
        <taxon>Fungi</taxon>
        <taxon>Dikarya</taxon>
        <taxon>Ascomycota</taxon>
        <taxon>Pezizomycotina</taxon>
        <taxon>Eurotiomycetes</taxon>
        <taxon>Chaetothyriomycetidae</taxon>
        <taxon>Chaetothyriales</taxon>
        <taxon>Trichomeriaceae</taxon>
        <taxon>Knufia</taxon>
    </lineage>
</organism>
<evidence type="ECO:0000313" key="5">
    <source>
        <dbReference type="Proteomes" id="UP001172681"/>
    </source>
</evidence>
<dbReference type="Gene3D" id="3.40.50.720">
    <property type="entry name" value="NAD(P)-binding Rossmann-like Domain"/>
    <property type="match status" value="1"/>
</dbReference>